<dbReference type="Proteomes" id="UP001222325">
    <property type="component" value="Unassembled WGS sequence"/>
</dbReference>
<evidence type="ECO:0000313" key="1">
    <source>
        <dbReference type="EMBL" id="KAJ7087689.1"/>
    </source>
</evidence>
<dbReference type="AlphaFoldDB" id="A0AAD6U423"/>
<evidence type="ECO:0008006" key="3">
    <source>
        <dbReference type="Google" id="ProtNLM"/>
    </source>
</evidence>
<accession>A0AAD6U423</accession>
<sequence>MASLQLLDLPPELIVSCLIHLPRADLVSCFKAQNHFLCRIILDSILVQYRLEQDRASVEENPVRMAGVAISDRLADLRRREEDWLAFNPRSRHTIKTSTSASMDFYAPSIGSHDVGADIYATAEGSHLTPQSSTVYTAIQYMYTSPEVDSQRWHTLEFEKPFLVFFMALDEDDLIVIARLTPQGNNVSVLDMSVDVSLYKFPTGHLHPLAAQPILHIHTVQMQTGAGPVVSVDRAGDSLAVSILYQGDAHPDMDTLHVYDWKTGHPKMAPRKVNGAGLAFLTMDTLVVPNAVDASLDILRIPESSPRLLPARLVHSLGLPALAPGHEFLSCQCFARPNIRAGSPNASRAKFVPTLDNSLLLCWCWILLPEGGDRDTATYPFVIDRARLQHVLGSTPDGVRIPWAVWGPRCTRWFPATLPLPGMGAVYGARLVLLAPCTVWRPSPLRILDFNPLHVGAARRRTHPPHVRVVEADDADDAIDLPGFVEPLLSLLPYVETTSQERFVYPVVLINNDNIIGYIRSDEEMGEEMDKLEVLHFG</sequence>
<name>A0AAD6U423_9AGAR</name>
<reference evidence="1" key="1">
    <citation type="submission" date="2023-03" db="EMBL/GenBank/DDBJ databases">
        <title>Massive genome expansion in bonnet fungi (Mycena s.s.) driven by repeated elements and novel gene families across ecological guilds.</title>
        <authorList>
            <consortium name="Lawrence Berkeley National Laboratory"/>
            <person name="Harder C.B."/>
            <person name="Miyauchi S."/>
            <person name="Viragh M."/>
            <person name="Kuo A."/>
            <person name="Thoen E."/>
            <person name="Andreopoulos B."/>
            <person name="Lu D."/>
            <person name="Skrede I."/>
            <person name="Drula E."/>
            <person name="Henrissat B."/>
            <person name="Morin E."/>
            <person name="Kohler A."/>
            <person name="Barry K."/>
            <person name="LaButti K."/>
            <person name="Morin E."/>
            <person name="Salamov A."/>
            <person name="Lipzen A."/>
            <person name="Mereny Z."/>
            <person name="Hegedus B."/>
            <person name="Baldrian P."/>
            <person name="Stursova M."/>
            <person name="Weitz H."/>
            <person name="Taylor A."/>
            <person name="Grigoriev I.V."/>
            <person name="Nagy L.G."/>
            <person name="Martin F."/>
            <person name="Kauserud H."/>
        </authorList>
    </citation>
    <scope>NUCLEOTIDE SEQUENCE</scope>
    <source>
        <strain evidence="1">CBHHK173m</strain>
    </source>
</reference>
<proteinExistence type="predicted"/>
<organism evidence="1 2">
    <name type="scientific">Mycena belliarum</name>
    <dbReference type="NCBI Taxonomy" id="1033014"/>
    <lineage>
        <taxon>Eukaryota</taxon>
        <taxon>Fungi</taxon>
        <taxon>Dikarya</taxon>
        <taxon>Basidiomycota</taxon>
        <taxon>Agaricomycotina</taxon>
        <taxon>Agaricomycetes</taxon>
        <taxon>Agaricomycetidae</taxon>
        <taxon>Agaricales</taxon>
        <taxon>Marasmiineae</taxon>
        <taxon>Mycenaceae</taxon>
        <taxon>Mycena</taxon>
    </lineage>
</organism>
<gene>
    <name evidence="1" type="ORF">B0H15DRAFT_950057</name>
</gene>
<evidence type="ECO:0000313" key="2">
    <source>
        <dbReference type="Proteomes" id="UP001222325"/>
    </source>
</evidence>
<keyword evidence="2" id="KW-1185">Reference proteome</keyword>
<protein>
    <recommendedName>
        <fullName evidence="3">F-box domain-containing protein</fullName>
    </recommendedName>
</protein>
<comment type="caution">
    <text evidence="1">The sequence shown here is derived from an EMBL/GenBank/DDBJ whole genome shotgun (WGS) entry which is preliminary data.</text>
</comment>
<dbReference type="EMBL" id="JARJCN010000028">
    <property type="protein sequence ID" value="KAJ7087689.1"/>
    <property type="molecule type" value="Genomic_DNA"/>
</dbReference>